<keyword evidence="6" id="KW-0808">Transferase</keyword>
<dbReference type="OrthoDB" id="3784at2759"/>
<keyword evidence="11 14" id="KW-0472">Membrane</keyword>
<dbReference type="CDD" id="cd04188">
    <property type="entry name" value="DPG_synthase"/>
    <property type="match status" value="1"/>
</dbReference>
<dbReference type="GO" id="GO:0004581">
    <property type="term" value="F:dolichyl-phosphate beta-glucosyltransferase activity"/>
    <property type="evidence" value="ECO:0007669"/>
    <property type="project" value="UniProtKB-EC"/>
</dbReference>
<keyword evidence="9" id="KW-0735">Signal-anchor</keyword>
<feature type="transmembrane region" description="Helical" evidence="14">
    <location>
        <begin position="6"/>
        <end position="29"/>
    </location>
</feature>
<evidence type="ECO:0000313" key="17">
    <source>
        <dbReference type="Proteomes" id="UP000008744"/>
    </source>
</evidence>
<evidence type="ECO:0000256" key="4">
    <source>
        <dbReference type="ARBA" id="ARBA00012583"/>
    </source>
</evidence>
<dbReference type="InterPro" id="IPR029044">
    <property type="entry name" value="Nucleotide-diphossugar_trans"/>
</dbReference>
<dbReference type="KEGG" id="dpe:6588753"/>
<dbReference type="OMA" id="HMVNTDA"/>
<dbReference type="EMBL" id="CH479180">
    <property type="protein sequence ID" value="EDW28836.1"/>
    <property type="molecule type" value="Genomic_DNA"/>
</dbReference>
<dbReference type="HOGENOM" id="CLU_033536_9_1_1"/>
<dbReference type="GO" id="GO:0040003">
    <property type="term" value="P:chitin-based cuticle development"/>
    <property type="evidence" value="ECO:0007669"/>
    <property type="project" value="EnsemblMetazoa"/>
</dbReference>
<keyword evidence="17" id="KW-1185">Reference proteome</keyword>
<dbReference type="PANTHER" id="PTHR10859">
    <property type="entry name" value="GLYCOSYL TRANSFERASE"/>
    <property type="match status" value="1"/>
</dbReference>
<dbReference type="EC" id="2.4.1.117" evidence="4"/>
<dbReference type="FunFam" id="3.90.550.10:FF:000068">
    <property type="entry name" value="ALG5, dolichyl-phosphate beta-glucosyltransferase"/>
    <property type="match status" value="1"/>
</dbReference>
<keyword evidence="5" id="KW-0328">Glycosyltransferase</keyword>
<dbReference type="GO" id="GO:0019991">
    <property type="term" value="P:septate junction assembly"/>
    <property type="evidence" value="ECO:0007669"/>
    <property type="project" value="EnsemblMetazoa"/>
</dbReference>
<keyword evidence="7 14" id="KW-0812">Transmembrane</keyword>
<evidence type="ECO:0000256" key="7">
    <source>
        <dbReference type="ARBA" id="ARBA00022692"/>
    </source>
</evidence>
<gene>
    <name evidence="16" type="primary">Dper\GL19385</name>
    <name evidence="16" type="ORF">Dper_GL19385</name>
</gene>
<dbReference type="InterPro" id="IPR035518">
    <property type="entry name" value="DPG_synthase"/>
</dbReference>
<dbReference type="AlphaFoldDB" id="B4G906"/>
<evidence type="ECO:0000256" key="3">
    <source>
        <dbReference type="ARBA" id="ARBA00006739"/>
    </source>
</evidence>
<feature type="domain" description="Glycosyltransferase 2-like" evidence="15">
    <location>
        <begin position="69"/>
        <end position="174"/>
    </location>
</feature>
<protein>
    <recommendedName>
        <fullName evidence="13">Dolichyl-phosphate beta-glucosyltransferase</fullName>
        <ecNumber evidence="4">2.4.1.117</ecNumber>
    </recommendedName>
</protein>
<evidence type="ECO:0000256" key="1">
    <source>
        <dbReference type="ARBA" id="ARBA00004389"/>
    </source>
</evidence>
<dbReference type="Pfam" id="PF00535">
    <property type="entry name" value="Glycos_transf_2"/>
    <property type="match status" value="1"/>
</dbReference>
<dbReference type="PhylomeDB" id="B4G906"/>
<dbReference type="SUPFAM" id="SSF53448">
    <property type="entry name" value="Nucleotide-diphospho-sugar transferases"/>
    <property type="match status" value="1"/>
</dbReference>
<dbReference type="InterPro" id="IPR001173">
    <property type="entry name" value="Glyco_trans_2-like"/>
</dbReference>
<evidence type="ECO:0000256" key="9">
    <source>
        <dbReference type="ARBA" id="ARBA00022968"/>
    </source>
</evidence>
<dbReference type="GO" id="GO:0009953">
    <property type="term" value="P:dorsal/ventral pattern formation"/>
    <property type="evidence" value="ECO:0007669"/>
    <property type="project" value="EnsemblMetazoa"/>
</dbReference>
<dbReference type="eggNOG" id="KOG2977">
    <property type="taxonomic scope" value="Eukaryota"/>
</dbReference>
<keyword evidence="8" id="KW-0256">Endoplasmic reticulum</keyword>
<keyword evidence="10 14" id="KW-1133">Transmembrane helix</keyword>
<comment type="catalytic activity">
    <reaction evidence="12">
        <text>a di-trans,poly-cis-dolichyl phosphate + UDP-alpha-D-glucose = a di-trans,poly-cis-dolichyl beta-D-glucosyl phosphate + UDP</text>
        <dbReference type="Rhea" id="RHEA:15401"/>
        <dbReference type="Rhea" id="RHEA-COMP:19498"/>
        <dbReference type="Rhea" id="RHEA-COMP:19502"/>
        <dbReference type="ChEBI" id="CHEBI:57525"/>
        <dbReference type="ChEBI" id="CHEBI:57683"/>
        <dbReference type="ChEBI" id="CHEBI:58223"/>
        <dbReference type="ChEBI" id="CHEBI:58885"/>
        <dbReference type="EC" id="2.4.1.117"/>
    </reaction>
    <physiologicalReaction direction="left-to-right" evidence="12">
        <dbReference type="Rhea" id="RHEA:15402"/>
    </physiologicalReaction>
</comment>
<dbReference type="STRING" id="7234.B4G906"/>
<dbReference type="SMR" id="B4G906"/>
<evidence type="ECO:0000256" key="10">
    <source>
        <dbReference type="ARBA" id="ARBA00022989"/>
    </source>
</evidence>
<evidence type="ECO:0000313" key="16">
    <source>
        <dbReference type="EMBL" id="EDW28836.1"/>
    </source>
</evidence>
<dbReference type="GO" id="GO:0006488">
    <property type="term" value="P:dolichol-linked oligosaccharide biosynthetic process"/>
    <property type="evidence" value="ECO:0007669"/>
    <property type="project" value="EnsemblMetazoa"/>
</dbReference>
<comment type="similarity">
    <text evidence="3">Belongs to the glycosyltransferase 2 family.</text>
</comment>
<comment type="pathway">
    <text evidence="2">Protein modification; protein glycosylation.</text>
</comment>
<organism evidence="17">
    <name type="scientific">Drosophila persimilis</name>
    <name type="common">Fruit fly</name>
    <dbReference type="NCBI Taxonomy" id="7234"/>
    <lineage>
        <taxon>Eukaryota</taxon>
        <taxon>Metazoa</taxon>
        <taxon>Ecdysozoa</taxon>
        <taxon>Arthropoda</taxon>
        <taxon>Hexapoda</taxon>
        <taxon>Insecta</taxon>
        <taxon>Pterygota</taxon>
        <taxon>Neoptera</taxon>
        <taxon>Endopterygota</taxon>
        <taxon>Diptera</taxon>
        <taxon>Brachycera</taxon>
        <taxon>Muscomorpha</taxon>
        <taxon>Ephydroidea</taxon>
        <taxon>Drosophilidae</taxon>
        <taxon>Drosophila</taxon>
        <taxon>Sophophora</taxon>
    </lineage>
</organism>
<evidence type="ECO:0000256" key="6">
    <source>
        <dbReference type="ARBA" id="ARBA00022679"/>
    </source>
</evidence>
<evidence type="ECO:0000256" key="5">
    <source>
        <dbReference type="ARBA" id="ARBA00022676"/>
    </source>
</evidence>
<evidence type="ECO:0000256" key="11">
    <source>
        <dbReference type="ARBA" id="ARBA00023136"/>
    </source>
</evidence>
<comment type="subcellular location">
    <subcellularLocation>
        <location evidence="1">Endoplasmic reticulum membrane</location>
        <topology evidence="1">Single-pass membrane protein</topology>
    </subcellularLocation>
</comment>
<dbReference type="Proteomes" id="UP000008744">
    <property type="component" value="Unassembled WGS sequence"/>
</dbReference>
<proteinExistence type="inferred from homology"/>
<name>B4G906_DROPE</name>
<dbReference type="GO" id="GO:0007029">
    <property type="term" value="P:endoplasmic reticulum organization"/>
    <property type="evidence" value="ECO:0007669"/>
    <property type="project" value="EnsemblMetazoa"/>
</dbReference>
<dbReference type="GO" id="GO:0010004">
    <property type="term" value="P:gastrulation involving germ band extension"/>
    <property type="evidence" value="ECO:0007669"/>
    <property type="project" value="EnsemblMetazoa"/>
</dbReference>
<sequence>MCPCLLQLLFYLLATAVATGFVIVAVVLYKTKPYPNIVRHSDEKSFLDPQSIQTVAFPSIEDAPTLELSVIVPAYNEEKRLPSMLDECLAFLEEKSKGKSSFNYEVIVVSDGSADATVSVALRYAKKHGADKVRVMELVENRGKGGAVRMGVLSARGRQLLFADADGATKFADYDKLEESLSSLASDWRHDGIAIGSRAHLEDDAIASRSFFRTILMHGFHTLVWLFAVRSVRDTQCGFKLFTRSTARKLFTSLHVQRWAFDVELLYLAERLKLPMSEVAVRWTEIDGSKLTPFWSWLQMGSDLGMIWLRYTVGAWRHAAIEKKENRNPFSHTHLESKFLLFPA</sequence>
<evidence type="ECO:0000259" key="15">
    <source>
        <dbReference type="Pfam" id="PF00535"/>
    </source>
</evidence>
<evidence type="ECO:0000256" key="14">
    <source>
        <dbReference type="SAM" id="Phobius"/>
    </source>
</evidence>
<reference evidence="16 17" key="1">
    <citation type="journal article" date="2007" name="Nature">
        <title>Evolution of genes and genomes on the Drosophila phylogeny.</title>
        <authorList>
            <consortium name="Drosophila 12 Genomes Consortium"/>
            <person name="Clark A.G."/>
            <person name="Eisen M.B."/>
            <person name="Smith D.R."/>
            <person name="Bergman C.M."/>
            <person name="Oliver B."/>
            <person name="Markow T.A."/>
            <person name="Kaufman T.C."/>
            <person name="Kellis M."/>
            <person name="Gelbart W."/>
            <person name="Iyer V.N."/>
            <person name="Pollard D.A."/>
            <person name="Sackton T.B."/>
            <person name="Larracuente A.M."/>
            <person name="Singh N.D."/>
            <person name="Abad J.P."/>
            <person name="Abt D.N."/>
            <person name="Adryan B."/>
            <person name="Aguade M."/>
            <person name="Akashi H."/>
            <person name="Anderson W.W."/>
            <person name="Aquadro C.F."/>
            <person name="Ardell D.H."/>
            <person name="Arguello R."/>
            <person name="Artieri C.G."/>
            <person name="Barbash D.A."/>
            <person name="Barker D."/>
            <person name="Barsanti P."/>
            <person name="Batterham P."/>
            <person name="Batzoglou S."/>
            <person name="Begun D."/>
            <person name="Bhutkar A."/>
            <person name="Blanco E."/>
            <person name="Bosak S.A."/>
            <person name="Bradley R.K."/>
            <person name="Brand A.D."/>
            <person name="Brent M.R."/>
            <person name="Brooks A.N."/>
            <person name="Brown R.H."/>
            <person name="Butlin R.K."/>
            <person name="Caggese C."/>
            <person name="Calvi B.R."/>
            <person name="Bernardo de Carvalho A."/>
            <person name="Caspi A."/>
            <person name="Castrezana S."/>
            <person name="Celniker S.E."/>
            <person name="Chang J.L."/>
            <person name="Chapple C."/>
            <person name="Chatterji S."/>
            <person name="Chinwalla A."/>
            <person name="Civetta A."/>
            <person name="Clifton S.W."/>
            <person name="Comeron J.M."/>
            <person name="Costello J.C."/>
            <person name="Coyne J.A."/>
            <person name="Daub J."/>
            <person name="David R.G."/>
            <person name="Delcher A.L."/>
            <person name="Delehaunty K."/>
            <person name="Do C.B."/>
            <person name="Ebling H."/>
            <person name="Edwards K."/>
            <person name="Eickbush T."/>
            <person name="Evans J.D."/>
            <person name="Filipski A."/>
            <person name="Findeiss S."/>
            <person name="Freyhult E."/>
            <person name="Fulton L."/>
            <person name="Fulton R."/>
            <person name="Garcia A.C."/>
            <person name="Gardiner A."/>
            <person name="Garfield D.A."/>
            <person name="Garvin B.E."/>
            <person name="Gibson G."/>
            <person name="Gilbert D."/>
            <person name="Gnerre S."/>
            <person name="Godfrey J."/>
            <person name="Good R."/>
            <person name="Gotea V."/>
            <person name="Gravely B."/>
            <person name="Greenberg A.J."/>
            <person name="Griffiths-Jones S."/>
            <person name="Gross S."/>
            <person name="Guigo R."/>
            <person name="Gustafson E.A."/>
            <person name="Haerty W."/>
            <person name="Hahn M.W."/>
            <person name="Halligan D.L."/>
            <person name="Halpern A.L."/>
            <person name="Halter G.M."/>
            <person name="Han M.V."/>
            <person name="Heger A."/>
            <person name="Hillier L."/>
            <person name="Hinrichs A.S."/>
            <person name="Holmes I."/>
            <person name="Hoskins R.A."/>
            <person name="Hubisz M.J."/>
            <person name="Hultmark D."/>
            <person name="Huntley M.A."/>
            <person name="Jaffe D.B."/>
            <person name="Jagadeeshan S."/>
            <person name="Jeck W.R."/>
            <person name="Johnson J."/>
            <person name="Jones C.D."/>
            <person name="Jordan W.C."/>
            <person name="Karpen G.H."/>
            <person name="Kataoka E."/>
            <person name="Keightley P.D."/>
            <person name="Kheradpour P."/>
            <person name="Kirkness E.F."/>
            <person name="Koerich L.B."/>
            <person name="Kristiansen K."/>
            <person name="Kudrna D."/>
            <person name="Kulathinal R.J."/>
            <person name="Kumar S."/>
            <person name="Kwok R."/>
            <person name="Lander E."/>
            <person name="Langley C.H."/>
            <person name="Lapoint R."/>
            <person name="Lazzaro B.P."/>
            <person name="Lee S.J."/>
            <person name="Levesque L."/>
            <person name="Li R."/>
            <person name="Lin C.F."/>
            <person name="Lin M.F."/>
            <person name="Lindblad-Toh K."/>
            <person name="Llopart A."/>
            <person name="Long M."/>
            <person name="Low L."/>
            <person name="Lozovsky E."/>
            <person name="Lu J."/>
            <person name="Luo M."/>
            <person name="Machado C.A."/>
            <person name="Makalowski W."/>
            <person name="Marzo M."/>
            <person name="Matsuda M."/>
            <person name="Matzkin L."/>
            <person name="McAllister B."/>
            <person name="McBride C.S."/>
            <person name="McKernan B."/>
            <person name="McKernan K."/>
            <person name="Mendez-Lago M."/>
            <person name="Minx P."/>
            <person name="Mollenhauer M.U."/>
            <person name="Montooth K."/>
            <person name="Mount S.M."/>
            <person name="Mu X."/>
            <person name="Myers E."/>
            <person name="Negre B."/>
            <person name="Newfeld S."/>
            <person name="Nielsen R."/>
            <person name="Noor M.A."/>
            <person name="O'Grady P."/>
            <person name="Pachter L."/>
            <person name="Papaceit M."/>
            <person name="Parisi M.J."/>
            <person name="Parisi M."/>
            <person name="Parts L."/>
            <person name="Pedersen J.S."/>
            <person name="Pesole G."/>
            <person name="Phillippy A.M."/>
            <person name="Ponting C.P."/>
            <person name="Pop M."/>
            <person name="Porcelli D."/>
            <person name="Powell J.R."/>
            <person name="Prohaska S."/>
            <person name="Pruitt K."/>
            <person name="Puig M."/>
            <person name="Quesneville H."/>
            <person name="Ram K.R."/>
            <person name="Rand D."/>
            <person name="Rasmussen M.D."/>
            <person name="Reed L.K."/>
            <person name="Reenan R."/>
            <person name="Reily A."/>
            <person name="Remington K.A."/>
            <person name="Rieger T.T."/>
            <person name="Ritchie M.G."/>
            <person name="Robin C."/>
            <person name="Rogers Y.H."/>
            <person name="Rohde C."/>
            <person name="Rozas J."/>
            <person name="Rubenfield M.J."/>
            <person name="Ruiz A."/>
            <person name="Russo S."/>
            <person name="Salzberg S.L."/>
            <person name="Sanchez-Gracia A."/>
            <person name="Saranga D.J."/>
            <person name="Sato H."/>
            <person name="Schaeffer S.W."/>
            <person name="Schatz M.C."/>
            <person name="Schlenke T."/>
            <person name="Schwartz R."/>
            <person name="Segarra C."/>
            <person name="Singh R.S."/>
            <person name="Sirot L."/>
            <person name="Sirota M."/>
            <person name="Sisneros N.B."/>
            <person name="Smith C.D."/>
            <person name="Smith T.F."/>
            <person name="Spieth J."/>
            <person name="Stage D.E."/>
            <person name="Stark A."/>
            <person name="Stephan W."/>
            <person name="Strausberg R.L."/>
            <person name="Strempel S."/>
            <person name="Sturgill D."/>
            <person name="Sutton G."/>
            <person name="Sutton G.G."/>
            <person name="Tao W."/>
            <person name="Teichmann S."/>
            <person name="Tobari Y.N."/>
            <person name="Tomimura Y."/>
            <person name="Tsolas J.M."/>
            <person name="Valente V.L."/>
            <person name="Venter E."/>
            <person name="Venter J.C."/>
            <person name="Vicario S."/>
            <person name="Vieira F.G."/>
            <person name="Vilella A.J."/>
            <person name="Villasante A."/>
            <person name="Walenz B."/>
            <person name="Wang J."/>
            <person name="Wasserman M."/>
            <person name="Watts T."/>
            <person name="Wilson D."/>
            <person name="Wilson R.K."/>
            <person name="Wing R.A."/>
            <person name="Wolfner M.F."/>
            <person name="Wong A."/>
            <person name="Wong G.K."/>
            <person name="Wu C.I."/>
            <person name="Wu G."/>
            <person name="Yamamoto D."/>
            <person name="Yang H.P."/>
            <person name="Yang S.P."/>
            <person name="Yorke J.A."/>
            <person name="Yoshida K."/>
            <person name="Zdobnov E."/>
            <person name="Zhang P."/>
            <person name="Zhang Y."/>
            <person name="Zimin A.V."/>
            <person name="Baldwin J."/>
            <person name="Abdouelleil A."/>
            <person name="Abdulkadir J."/>
            <person name="Abebe A."/>
            <person name="Abera B."/>
            <person name="Abreu J."/>
            <person name="Acer S.C."/>
            <person name="Aftuck L."/>
            <person name="Alexander A."/>
            <person name="An P."/>
            <person name="Anderson E."/>
            <person name="Anderson S."/>
            <person name="Arachi H."/>
            <person name="Azer M."/>
            <person name="Bachantsang P."/>
            <person name="Barry A."/>
            <person name="Bayul T."/>
            <person name="Berlin A."/>
            <person name="Bessette D."/>
            <person name="Bloom T."/>
            <person name="Blye J."/>
            <person name="Boguslavskiy L."/>
            <person name="Bonnet C."/>
            <person name="Boukhgalter B."/>
            <person name="Bourzgui I."/>
            <person name="Brown A."/>
            <person name="Cahill P."/>
            <person name="Channer S."/>
            <person name="Cheshatsang Y."/>
            <person name="Chuda L."/>
            <person name="Citroen M."/>
            <person name="Collymore A."/>
            <person name="Cooke P."/>
            <person name="Costello M."/>
            <person name="D'Aco K."/>
            <person name="Daza R."/>
            <person name="De Haan G."/>
            <person name="DeGray S."/>
            <person name="DeMaso C."/>
            <person name="Dhargay N."/>
            <person name="Dooley K."/>
            <person name="Dooley E."/>
            <person name="Doricent M."/>
            <person name="Dorje P."/>
            <person name="Dorjee K."/>
            <person name="Dupes A."/>
            <person name="Elong R."/>
            <person name="Falk J."/>
            <person name="Farina A."/>
            <person name="Faro S."/>
            <person name="Ferguson D."/>
            <person name="Fisher S."/>
            <person name="Foley C.D."/>
            <person name="Franke A."/>
            <person name="Friedrich D."/>
            <person name="Gadbois L."/>
            <person name="Gearin G."/>
            <person name="Gearin C.R."/>
            <person name="Giannoukos G."/>
            <person name="Goode T."/>
            <person name="Graham J."/>
            <person name="Grandbois E."/>
            <person name="Grewal S."/>
            <person name="Gyaltsen K."/>
            <person name="Hafez N."/>
            <person name="Hagos B."/>
            <person name="Hall J."/>
            <person name="Henson C."/>
            <person name="Hollinger A."/>
            <person name="Honan T."/>
            <person name="Huard M.D."/>
            <person name="Hughes L."/>
            <person name="Hurhula B."/>
            <person name="Husby M.E."/>
            <person name="Kamat A."/>
            <person name="Kanga B."/>
            <person name="Kashin S."/>
            <person name="Khazanovich D."/>
            <person name="Kisner P."/>
            <person name="Lance K."/>
            <person name="Lara M."/>
            <person name="Lee W."/>
            <person name="Lennon N."/>
            <person name="Letendre F."/>
            <person name="LeVine R."/>
            <person name="Lipovsky A."/>
            <person name="Liu X."/>
            <person name="Liu J."/>
            <person name="Liu S."/>
            <person name="Lokyitsang T."/>
            <person name="Lokyitsang Y."/>
            <person name="Lubonja R."/>
            <person name="Lui A."/>
            <person name="MacDonald P."/>
            <person name="Magnisalis V."/>
            <person name="Maru K."/>
            <person name="Matthews C."/>
            <person name="McCusker W."/>
            <person name="McDonough S."/>
            <person name="Mehta T."/>
            <person name="Meldrim J."/>
            <person name="Meneus L."/>
            <person name="Mihai O."/>
            <person name="Mihalev A."/>
            <person name="Mihova T."/>
            <person name="Mittelman R."/>
            <person name="Mlenga V."/>
            <person name="Montmayeur A."/>
            <person name="Mulrain L."/>
            <person name="Navidi A."/>
            <person name="Naylor J."/>
            <person name="Negash T."/>
            <person name="Nguyen T."/>
            <person name="Nguyen N."/>
            <person name="Nicol R."/>
            <person name="Norbu C."/>
            <person name="Norbu N."/>
            <person name="Novod N."/>
            <person name="O'Neill B."/>
            <person name="Osman S."/>
            <person name="Markiewicz E."/>
            <person name="Oyono O.L."/>
            <person name="Patti C."/>
            <person name="Phunkhang P."/>
            <person name="Pierre F."/>
            <person name="Priest M."/>
            <person name="Raghuraman S."/>
            <person name="Rege F."/>
            <person name="Reyes R."/>
            <person name="Rise C."/>
            <person name="Rogov P."/>
            <person name="Ross K."/>
            <person name="Ryan E."/>
            <person name="Settipalli S."/>
            <person name="Shea T."/>
            <person name="Sherpa N."/>
            <person name="Shi L."/>
            <person name="Shih D."/>
            <person name="Sparrow T."/>
            <person name="Spaulding J."/>
            <person name="Stalker J."/>
            <person name="Stange-Thomann N."/>
            <person name="Stavropoulos S."/>
            <person name="Stone C."/>
            <person name="Strader C."/>
            <person name="Tesfaye S."/>
            <person name="Thomson T."/>
            <person name="Thoulutsang Y."/>
            <person name="Thoulutsang D."/>
            <person name="Topham K."/>
            <person name="Topping I."/>
            <person name="Tsamla T."/>
            <person name="Vassiliev H."/>
            <person name="Vo A."/>
            <person name="Wangchuk T."/>
            <person name="Wangdi T."/>
            <person name="Weiand M."/>
            <person name="Wilkinson J."/>
            <person name="Wilson A."/>
            <person name="Yadav S."/>
            <person name="Young G."/>
            <person name="Yu Q."/>
            <person name="Zembek L."/>
            <person name="Zhong D."/>
            <person name="Zimmer A."/>
            <person name="Zwirko Z."/>
            <person name="Jaffe D.B."/>
            <person name="Alvarez P."/>
            <person name="Brockman W."/>
            <person name="Butler J."/>
            <person name="Chin C."/>
            <person name="Gnerre S."/>
            <person name="Grabherr M."/>
            <person name="Kleber M."/>
            <person name="Mauceli E."/>
            <person name="MacCallum I."/>
        </authorList>
    </citation>
    <scope>NUCLEOTIDE SEQUENCE [LARGE SCALE GENOMIC DNA]</scope>
    <source>
        <strain evidence="17">MSH-3 / Tucson 14011-0111.49</strain>
    </source>
</reference>
<dbReference type="GO" id="GO:0005789">
    <property type="term" value="C:endoplasmic reticulum membrane"/>
    <property type="evidence" value="ECO:0007669"/>
    <property type="project" value="UniProtKB-SubCell"/>
</dbReference>
<accession>B4G906</accession>
<evidence type="ECO:0000256" key="2">
    <source>
        <dbReference type="ARBA" id="ARBA00004922"/>
    </source>
</evidence>
<evidence type="ECO:0000256" key="13">
    <source>
        <dbReference type="ARBA" id="ARBA00070518"/>
    </source>
</evidence>
<evidence type="ECO:0000256" key="8">
    <source>
        <dbReference type="ARBA" id="ARBA00022824"/>
    </source>
</evidence>
<dbReference type="PANTHER" id="PTHR10859:SF91">
    <property type="entry name" value="DOLICHYL-PHOSPHATE BETA-GLUCOSYLTRANSFERASE"/>
    <property type="match status" value="1"/>
</dbReference>
<dbReference type="GO" id="GO:0007009">
    <property type="term" value="P:plasma membrane organization"/>
    <property type="evidence" value="ECO:0007669"/>
    <property type="project" value="EnsemblMetazoa"/>
</dbReference>
<dbReference type="Gene3D" id="3.90.550.10">
    <property type="entry name" value="Spore Coat Polysaccharide Biosynthesis Protein SpsA, Chain A"/>
    <property type="match status" value="1"/>
</dbReference>
<dbReference type="GO" id="GO:0007509">
    <property type="term" value="P:mesoderm migration involved in gastrulation"/>
    <property type="evidence" value="ECO:0007669"/>
    <property type="project" value="EnsemblMetazoa"/>
</dbReference>
<evidence type="ECO:0000256" key="12">
    <source>
        <dbReference type="ARBA" id="ARBA00045097"/>
    </source>
</evidence>